<organism evidence="2 3">
    <name type="scientific">Bacillus spizizenii</name>
    <name type="common">Bacillus subtilis subsp. spizizenii</name>
    <dbReference type="NCBI Taxonomy" id="96241"/>
    <lineage>
        <taxon>Bacteria</taxon>
        <taxon>Bacillati</taxon>
        <taxon>Bacillota</taxon>
        <taxon>Bacilli</taxon>
        <taxon>Bacillales</taxon>
        <taxon>Bacillaceae</taxon>
        <taxon>Bacillus</taxon>
    </lineage>
</organism>
<feature type="transmembrane region" description="Helical" evidence="1">
    <location>
        <begin position="6"/>
        <end position="27"/>
    </location>
</feature>
<proteinExistence type="predicted"/>
<dbReference type="RefSeq" id="WP_032727314.1">
    <property type="nucleotide sequence ID" value="NZ_CBCRWV010000007.1"/>
</dbReference>
<gene>
    <name evidence="2" type="ORF">MOC45_19135</name>
</gene>
<keyword evidence="1" id="KW-0472">Membrane</keyword>
<dbReference type="AlphaFoldDB" id="A0A9Q4HBZ8"/>
<keyword evidence="1" id="KW-0812">Transmembrane</keyword>
<dbReference type="EMBL" id="JALANJ010000040">
    <property type="protein sequence ID" value="MCY8122674.1"/>
    <property type="molecule type" value="Genomic_DNA"/>
</dbReference>
<reference evidence="2" key="1">
    <citation type="submission" date="2022-02" db="EMBL/GenBank/DDBJ databases">
        <title>Crop Bioprotection Bacillus Genome Sequencing.</title>
        <authorList>
            <person name="Dunlap C."/>
        </authorList>
    </citation>
    <scope>NUCLEOTIDE SEQUENCE</scope>
    <source>
        <strain evidence="2">M18B4</strain>
    </source>
</reference>
<evidence type="ECO:0000313" key="2">
    <source>
        <dbReference type="EMBL" id="MCY8122674.1"/>
    </source>
</evidence>
<evidence type="ECO:0000256" key="1">
    <source>
        <dbReference type="SAM" id="Phobius"/>
    </source>
</evidence>
<sequence>MNIGDMMFQLFVFIVFTAVIFAAVTSFKYARIEKRSWITLRKSLTAYPKITINRLGQPALP</sequence>
<accession>A0A9Q4HBZ8</accession>
<comment type="caution">
    <text evidence="2">The sequence shown here is derived from an EMBL/GenBank/DDBJ whole genome shotgun (WGS) entry which is preliminary data.</text>
</comment>
<protein>
    <submittedName>
        <fullName evidence="2">Uncharacterized protein</fullName>
    </submittedName>
</protein>
<evidence type="ECO:0000313" key="3">
    <source>
        <dbReference type="Proteomes" id="UP001070352"/>
    </source>
</evidence>
<name>A0A9Q4HBZ8_BACSC</name>
<keyword evidence="1" id="KW-1133">Transmembrane helix</keyword>
<dbReference type="Proteomes" id="UP001070352">
    <property type="component" value="Unassembled WGS sequence"/>
</dbReference>